<dbReference type="Pfam" id="PF09814">
    <property type="entry name" value="HECT_2"/>
    <property type="match status" value="2"/>
</dbReference>
<evidence type="ECO:0000313" key="2">
    <source>
        <dbReference type="EMBL" id="BBH07949.1"/>
    </source>
</evidence>
<feature type="non-terminal residue" evidence="2">
    <location>
        <position position="1"/>
    </location>
</feature>
<protein>
    <recommendedName>
        <fullName evidence="3">Ubiquitin-conjugating enzyme E2C-binding protein</fullName>
    </recommendedName>
</protein>
<reference evidence="2" key="1">
    <citation type="journal article" date="2019" name="Science">
        <title>Mutation of a bHLH transcription factor allowed almond domestication.</title>
        <authorList>
            <person name="Sanchez-Perez R."/>
            <person name="Pavan S."/>
            <person name="Mazzeo R."/>
            <person name="Moldovan C."/>
            <person name="Aiese Cigliano R."/>
            <person name="Del Cueto J."/>
            <person name="Ricciardi F."/>
            <person name="Lotti C."/>
            <person name="Ricciardi L."/>
            <person name="Dicenta F."/>
            <person name="Lopez-Marques R.L."/>
            <person name="Lindberg Moller B."/>
        </authorList>
    </citation>
    <scope>NUCLEOTIDE SEQUENCE</scope>
</reference>
<accession>A0A4Y1RUB4</accession>
<dbReference type="PANTHER" id="PTHR31531:SF2">
    <property type="entry name" value="E3 UBIQUITIN-PROTEIN LIGASE E3D"/>
    <property type="match status" value="1"/>
</dbReference>
<dbReference type="PANTHER" id="PTHR31531">
    <property type="entry name" value="E3 UBIQUITIN-PROTEIN LIGASE E3D FAMILY MEMBER"/>
    <property type="match status" value="1"/>
</dbReference>
<evidence type="ECO:0008006" key="3">
    <source>
        <dbReference type="Google" id="ProtNLM"/>
    </source>
</evidence>
<evidence type="ECO:0000256" key="1">
    <source>
        <dbReference type="SAM" id="MobiDB-lite"/>
    </source>
</evidence>
<name>A0A4Y1RUB4_PRUDU</name>
<dbReference type="GO" id="GO:0043161">
    <property type="term" value="P:proteasome-mediated ubiquitin-dependent protein catabolic process"/>
    <property type="evidence" value="ECO:0007669"/>
    <property type="project" value="TreeGrafter"/>
</dbReference>
<dbReference type="InterPro" id="IPR019193">
    <property type="entry name" value="UBQ-conj_enz_E2-bd_prot"/>
</dbReference>
<dbReference type="GO" id="GO:0005829">
    <property type="term" value="C:cytosol"/>
    <property type="evidence" value="ECO:0007669"/>
    <property type="project" value="TreeGrafter"/>
</dbReference>
<proteinExistence type="predicted"/>
<feature type="compositionally biased region" description="Polar residues" evidence="1">
    <location>
        <begin position="252"/>
        <end position="266"/>
    </location>
</feature>
<feature type="region of interest" description="Disordered" evidence="1">
    <location>
        <begin position="246"/>
        <end position="266"/>
    </location>
</feature>
<organism evidence="2">
    <name type="scientific">Prunus dulcis</name>
    <name type="common">Almond</name>
    <name type="synonym">Amygdalus dulcis</name>
    <dbReference type="NCBI Taxonomy" id="3755"/>
    <lineage>
        <taxon>Eukaryota</taxon>
        <taxon>Viridiplantae</taxon>
        <taxon>Streptophyta</taxon>
        <taxon>Embryophyta</taxon>
        <taxon>Tracheophyta</taxon>
        <taxon>Spermatophyta</taxon>
        <taxon>Magnoliopsida</taxon>
        <taxon>eudicotyledons</taxon>
        <taxon>Gunneridae</taxon>
        <taxon>Pentapetalae</taxon>
        <taxon>rosids</taxon>
        <taxon>fabids</taxon>
        <taxon>Rosales</taxon>
        <taxon>Rosaceae</taxon>
        <taxon>Amygdaloideae</taxon>
        <taxon>Amygdaleae</taxon>
        <taxon>Prunus</taxon>
    </lineage>
</organism>
<dbReference type="GO" id="GO:0061630">
    <property type="term" value="F:ubiquitin protein ligase activity"/>
    <property type="evidence" value="ECO:0007669"/>
    <property type="project" value="TreeGrafter"/>
</dbReference>
<dbReference type="GO" id="GO:0030332">
    <property type="term" value="F:cyclin binding"/>
    <property type="evidence" value="ECO:0007669"/>
    <property type="project" value="TreeGrafter"/>
</dbReference>
<dbReference type="GO" id="GO:0006513">
    <property type="term" value="P:protein monoubiquitination"/>
    <property type="evidence" value="ECO:0007669"/>
    <property type="project" value="TreeGrafter"/>
</dbReference>
<dbReference type="GO" id="GO:0000151">
    <property type="term" value="C:ubiquitin ligase complex"/>
    <property type="evidence" value="ECO:0007669"/>
    <property type="project" value="TreeGrafter"/>
</dbReference>
<dbReference type="GO" id="GO:0000209">
    <property type="term" value="P:protein polyubiquitination"/>
    <property type="evidence" value="ECO:0007669"/>
    <property type="project" value="TreeGrafter"/>
</dbReference>
<dbReference type="GO" id="GO:0031624">
    <property type="term" value="F:ubiquitin conjugating enzyme binding"/>
    <property type="evidence" value="ECO:0007669"/>
    <property type="project" value="TreeGrafter"/>
</dbReference>
<gene>
    <name evidence="2" type="ORF">Prudu_020009</name>
</gene>
<sequence length="740" mass="82907">SSRGSRSKEMSKELRNAENLRKWRFTWEAQSHIPTLRLFLFDSYTKPSIQCEKLSVLIRPSESLVLVSWTQDAQVSLSVPMPRVLVDADSPVSFSALDDHIEVKLVLLLPVDHPIVLSFDSILSLNEEKEIAFEDASKPLPLASEVKRLSSSGGVHVYCRNCSFKLTASPLSHFVEMPSVNWREVADNWFGACCCSFGGISEKLVARYANSYACAKGVCLLNSTNITLCKEDLVGFEFPDWGEHPRYDSESDGSGENGFSESKLNSGSNLACNEIPRFAEVRDTYFAEDFKCEVTKDESNSEGAPHRCSESEYSVKMASTPGCCNYTGSHVQNYDEEGCRLHLSEISLEDPKPAKSIEILKNHKSFLNGFLENIFMVRSSNISVDVEWIEFFCPQCSSLLGAYPCDDGNALVDGGVRLFKCNVSTSLPVGGPTNLFRKYTLEKMFANQLLECAKDELSFRTVVRDLKTKSPILQIVLINTNFWSCTGDCLAKEGKEEPVPKIDLHPVVKVLFSQFSSSTDSQIRMLEDSVTRDAADEVFMLTHQIEELIESLSARKDTLPPSCSSLQGLSLSSMLRFPRRARQPCGKLKSGEAKPSISVLLDKSFECNINIFTLHQLFCNVCRSHICFLHQVFDFSEEVVVVMDAQDMWICMSIRPGRRRAGSSLSLWLVVKIMILSSPQLDHKPSMKQLNTTINVFNHKNRPVRGAQQQFSQVRVTKYVGKLQVIDIKLEIISHGCNQA</sequence>
<dbReference type="GO" id="GO:0051865">
    <property type="term" value="P:protein autoubiquitination"/>
    <property type="evidence" value="ECO:0007669"/>
    <property type="project" value="TreeGrafter"/>
</dbReference>
<dbReference type="GO" id="GO:0005634">
    <property type="term" value="C:nucleus"/>
    <property type="evidence" value="ECO:0007669"/>
    <property type="project" value="TreeGrafter"/>
</dbReference>
<dbReference type="EMBL" id="AP019303">
    <property type="protein sequence ID" value="BBH07949.1"/>
    <property type="molecule type" value="Genomic_DNA"/>
</dbReference>
<dbReference type="AlphaFoldDB" id="A0A4Y1RUB4"/>